<proteinExistence type="predicted"/>
<gene>
    <name evidence="2" type="ORF">BDP27DRAFT_1360668</name>
</gene>
<evidence type="ECO:0000313" key="2">
    <source>
        <dbReference type="EMBL" id="KAF9072907.1"/>
    </source>
</evidence>
<feature type="region of interest" description="Disordered" evidence="1">
    <location>
        <begin position="150"/>
        <end position="192"/>
    </location>
</feature>
<keyword evidence="3" id="KW-1185">Reference proteome</keyword>
<protein>
    <submittedName>
        <fullName evidence="2">Uncharacterized protein</fullName>
    </submittedName>
</protein>
<dbReference type="EMBL" id="JADNRY010000021">
    <property type="protein sequence ID" value="KAF9072907.1"/>
    <property type="molecule type" value="Genomic_DNA"/>
</dbReference>
<dbReference type="Proteomes" id="UP000772434">
    <property type="component" value="Unassembled WGS sequence"/>
</dbReference>
<evidence type="ECO:0000256" key="1">
    <source>
        <dbReference type="SAM" id="MobiDB-lite"/>
    </source>
</evidence>
<accession>A0A9P5Q1E7</accession>
<organism evidence="2 3">
    <name type="scientific">Rhodocollybia butyracea</name>
    <dbReference type="NCBI Taxonomy" id="206335"/>
    <lineage>
        <taxon>Eukaryota</taxon>
        <taxon>Fungi</taxon>
        <taxon>Dikarya</taxon>
        <taxon>Basidiomycota</taxon>
        <taxon>Agaricomycotina</taxon>
        <taxon>Agaricomycetes</taxon>
        <taxon>Agaricomycetidae</taxon>
        <taxon>Agaricales</taxon>
        <taxon>Marasmiineae</taxon>
        <taxon>Omphalotaceae</taxon>
        <taxon>Rhodocollybia</taxon>
    </lineage>
</organism>
<reference evidence="2" key="1">
    <citation type="submission" date="2020-11" db="EMBL/GenBank/DDBJ databases">
        <authorList>
            <consortium name="DOE Joint Genome Institute"/>
            <person name="Ahrendt S."/>
            <person name="Riley R."/>
            <person name="Andreopoulos W."/>
            <person name="Labutti K."/>
            <person name="Pangilinan J."/>
            <person name="Ruiz-Duenas F.J."/>
            <person name="Barrasa J.M."/>
            <person name="Sanchez-Garcia M."/>
            <person name="Camarero S."/>
            <person name="Miyauchi S."/>
            <person name="Serrano A."/>
            <person name="Linde D."/>
            <person name="Babiker R."/>
            <person name="Drula E."/>
            <person name="Ayuso-Fernandez I."/>
            <person name="Pacheco R."/>
            <person name="Padilla G."/>
            <person name="Ferreira P."/>
            <person name="Barriuso J."/>
            <person name="Kellner H."/>
            <person name="Castanera R."/>
            <person name="Alfaro M."/>
            <person name="Ramirez L."/>
            <person name="Pisabarro A.G."/>
            <person name="Kuo A."/>
            <person name="Tritt A."/>
            <person name="Lipzen A."/>
            <person name="He G."/>
            <person name="Yan M."/>
            <person name="Ng V."/>
            <person name="Cullen D."/>
            <person name="Martin F."/>
            <person name="Rosso M.-N."/>
            <person name="Henrissat B."/>
            <person name="Hibbett D."/>
            <person name="Martinez A.T."/>
            <person name="Grigoriev I.V."/>
        </authorList>
    </citation>
    <scope>NUCLEOTIDE SEQUENCE</scope>
    <source>
        <strain evidence="2">AH 40177</strain>
    </source>
</reference>
<feature type="compositionally biased region" description="Basic and acidic residues" evidence="1">
    <location>
        <begin position="173"/>
        <end position="183"/>
    </location>
</feature>
<comment type="caution">
    <text evidence="2">The sequence shown here is derived from an EMBL/GenBank/DDBJ whole genome shotgun (WGS) entry which is preliminary data.</text>
</comment>
<dbReference type="AlphaFoldDB" id="A0A9P5Q1E7"/>
<evidence type="ECO:0000313" key="3">
    <source>
        <dbReference type="Proteomes" id="UP000772434"/>
    </source>
</evidence>
<sequence>MSKNGTDGKESQESHSKFELYQPKYADSKDIIQYGIKYPGAAVVGFMELSFGTKKETAANLKAYFKHGFDGHEAVNTEPDEAGHTCNISALADDNGNPFLIFELIWTDHGGHAYTFVGKKHGSGADQPVELTGSEKARLGIGMTKRQVMRVKEEVRDSVSERGNEISQAGGTKRKDSDVDTQSKSKKAKTAI</sequence>
<feature type="compositionally biased region" description="Basic and acidic residues" evidence="1">
    <location>
        <begin position="150"/>
        <end position="164"/>
    </location>
</feature>
<name>A0A9P5Q1E7_9AGAR</name>